<dbReference type="EMBL" id="JAAZWO010000057">
    <property type="protein sequence ID" value="MBC2400186.1"/>
    <property type="molecule type" value="Genomic_DNA"/>
</dbReference>
<gene>
    <name evidence="2" type="ORF">HGG79_20915</name>
</gene>
<dbReference type="Proteomes" id="UP000563151">
    <property type="component" value="Unassembled WGS sequence"/>
</dbReference>
<evidence type="ECO:0000313" key="2">
    <source>
        <dbReference type="EMBL" id="MBC2400186.1"/>
    </source>
</evidence>
<organism evidence="2 3">
    <name type="scientific">Clostridium tetanomorphum</name>
    <dbReference type="NCBI Taxonomy" id="1553"/>
    <lineage>
        <taxon>Bacteria</taxon>
        <taxon>Bacillati</taxon>
        <taxon>Bacillota</taxon>
        <taxon>Clostridia</taxon>
        <taxon>Eubacteriales</taxon>
        <taxon>Clostridiaceae</taxon>
        <taxon>Clostridium</taxon>
    </lineage>
</organism>
<evidence type="ECO:0000256" key="1">
    <source>
        <dbReference type="SAM" id="SignalP"/>
    </source>
</evidence>
<accession>A0A923EED4</accession>
<name>A0A923EED4_CLOTT</name>
<evidence type="ECO:0000313" key="3">
    <source>
        <dbReference type="Proteomes" id="UP000563151"/>
    </source>
</evidence>
<dbReference type="InterPro" id="IPR051922">
    <property type="entry name" value="Bact_Sporulation_Assoc"/>
</dbReference>
<dbReference type="PANTHER" id="PTHR30032">
    <property type="entry name" value="N-ACETYLMURAMOYL-L-ALANINE AMIDASE-RELATED"/>
    <property type="match status" value="1"/>
</dbReference>
<dbReference type="Gene3D" id="3.40.50.12090">
    <property type="match status" value="3"/>
</dbReference>
<protein>
    <submittedName>
        <fullName evidence="2">Cell wall-binding repeat-containing protein</fullName>
    </submittedName>
</protein>
<dbReference type="AlphaFoldDB" id="A0A923EED4"/>
<comment type="caution">
    <text evidence="2">The sequence shown here is derived from an EMBL/GenBank/DDBJ whole genome shotgun (WGS) entry which is preliminary data.</text>
</comment>
<dbReference type="InterPro" id="IPR007253">
    <property type="entry name" value="Cell_wall-bd_2"/>
</dbReference>
<dbReference type="RefSeq" id="WP_051593087.1">
    <property type="nucleotide sequence ID" value="NZ_JAAZWO010000057.1"/>
</dbReference>
<feature type="signal peptide" evidence="1">
    <location>
        <begin position="1"/>
        <end position="27"/>
    </location>
</feature>
<sequence length="731" mass="80045">MKKIRSIVASATLAAILTATNTASVNAKVDTRLGGNNRYATAEAIANRIYSGTVDNIVLASGKAPYDALSASLFAKNINAPILLADKDKNECKETFNYIKKHLSKSGTVYILGGEGAIGKDVEAEIKKLGFKAERISGKNRFDTSSKILDKIKIEKGTPVFIASAAGFGDSLSVSSISATKGYPLIMTGKDKLPTELKAQLNKIQPSKVYIISSQALVSNNIVNELKSINSNLTDSDIIRIAGKDRYETNLLINKSFDLKSSNTVVASGESFGDALTGSVLAAKLNAPMILTNGKDFSEQSSYLNSTEYVNHYILGLEGSVSKSIENTLNNTVSKTADGQEFLTKLFTAEEVKSCEMAGNYDIKFTAKDLPAEVQNGFNQMLSTVGDTITIDMTGKLQNESDTKMKEEVSSTIKLGGFMAAKPIKFPMWIDMDASKTADPSFKLIYGLPKELTDLAVADPSMAELKGKEYMILNMSDMDKLDDNSKDVTTPKMDYAKITSFIEKNKNTFEKLGLKYAAAYKPNFNIVTKLGTKTTPDGRTATGYQITLNNETLKAFLAYTGNNVLNFVEQKEVMDFIKAYMNVCVDSVNSSDKTIDKTEFQKEFDKGFNEFLDNMPANKLAYSKFVEGFSSMELLGKDGIQIKYYLDDKGRTVYEEGVMDFKFDLAKMGAPNVKGTVGMTINFNTSLTKLNDSSITVNMPALTESNSIDYFKFLQSTMENAIETTENVEIK</sequence>
<dbReference type="PANTHER" id="PTHR30032:SF8">
    <property type="entry name" value="GERMINATION-SPECIFIC N-ACETYLMURAMOYL-L-ALANINE AMIDASE"/>
    <property type="match status" value="1"/>
</dbReference>
<keyword evidence="3" id="KW-1185">Reference proteome</keyword>
<proteinExistence type="predicted"/>
<reference evidence="2 3" key="1">
    <citation type="submission" date="2020-04" db="EMBL/GenBank/DDBJ databases">
        <title>Genomic insights into acetone-butanol-ethanol (ABE) fermentation by sequencing solventogenic clostridia strains.</title>
        <authorList>
            <person name="Brown S."/>
        </authorList>
    </citation>
    <scope>NUCLEOTIDE SEQUENCE [LARGE SCALE GENOMIC DNA]</scope>
    <source>
        <strain evidence="2 3">DJ011</strain>
    </source>
</reference>
<keyword evidence="1" id="KW-0732">Signal</keyword>
<dbReference type="Pfam" id="PF04122">
    <property type="entry name" value="CW_binding_2"/>
    <property type="match status" value="3"/>
</dbReference>
<feature type="chain" id="PRO_5039620204" evidence="1">
    <location>
        <begin position="28"/>
        <end position="731"/>
    </location>
</feature>